<dbReference type="InterPro" id="IPR015942">
    <property type="entry name" value="Asp/Glu/hydantoin_racemase"/>
</dbReference>
<evidence type="ECO:0000313" key="2">
    <source>
        <dbReference type="EMBL" id="KAF4493478.1"/>
    </source>
</evidence>
<reference evidence="2" key="1">
    <citation type="submission" date="2020-01" db="EMBL/GenBank/DDBJ databases">
        <title>Identification and distribution of gene clusters putatively required for synthesis of sphingolipid metabolism inhibitors in phylogenetically diverse species of the filamentous fungus Fusarium.</title>
        <authorList>
            <person name="Kim H.-S."/>
            <person name="Busman M."/>
            <person name="Brown D.W."/>
            <person name="Divon H."/>
            <person name="Uhlig S."/>
            <person name="Proctor R.H."/>
        </authorList>
    </citation>
    <scope>NUCLEOTIDE SEQUENCE</scope>
    <source>
        <strain evidence="2">NRRL 31653</strain>
    </source>
</reference>
<proteinExistence type="inferred from homology"/>
<dbReference type="PANTHER" id="PTHR28047:SF5">
    <property type="entry name" value="PROTEIN DCG1"/>
    <property type="match status" value="1"/>
</dbReference>
<comment type="similarity">
    <text evidence="1">Belongs to the HyuE racemase family.</text>
</comment>
<dbReference type="InterPro" id="IPR001920">
    <property type="entry name" value="Asp/Glu_race"/>
</dbReference>
<dbReference type="Gene3D" id="3.40.50.12500">
    <property type="match status" value="1"/>
</dbReference>
<evidence type="ECO:0000256" key="1">
    <source>
        <dbReference type="ARBA" id="ARBA00038414"/>
    </source>
</evidence>
<name>A0A9P5E9V2_9HYPO</name>
<dbReference type="AlphaFoldDB" id="A0A9P5E9V2"/>
<dbReference type="InterPro" id="IPR052186">
    <property type="entry name" value="Hydantoin_racemase-like"/>
</dbReference>
<comment type="caution">
    <text evidence="2">The sequence shown here is derived from an EMBL/GenBank/DDBJ whole genome shotgun (WGS) entry which is preliminary data.</text>
</comment>
<dbReference type="Proteomes" id="UP000737391">
    <property type="component" value="Unassembled WGS sequence"/>
</dbReference>
<gene>
    <name evidence="2" type="ORF">FAGAP_10397</name>
</gene>
<keyword evidence="3" id="KW-1185">Reference proteome</keyword>
<accession>A0A9P5E9V2</accession>
<dbReference type="EMBL" id="LUFC02000890">
    <property type="protein sequence ID" value="KAF4493478.1"/>
    <property type="molecule type" value="Genomic_DNA"/>
</dbReference>
<dbReference type="SUPFAM" id="SSF53681">
    <property type="entry name" value="Aspartate/glutamate racemase"/>
    <property type="match status" value="1"/>
</dbReference>
<dbReference type="InterPro" id="IPR053714">
    <property type="entry name" value="Iso_Racemase_Enz_sf"/>
</dbReference>
<protein>
    <submittedName>
        <fullName evidence="2">Asp glu hydantoin racemase</fullName>
    </submittedName>
</protein>
<dbReference type="OrthoDB" id="412018at2759"/>
<evidence type="ECO:0000313" key="3">
    <source>
        <dbReference type="Proteomes" id="UP000737391"/>
    </source>
</evidence>
<sequence length="229" mass="24628">MPPKKLLCIIPISTTGITQSLAAIYTSTTQVQLDFIDGSGLTTCPPCIENHEQAVVSSVAMMPRVADFNATRQFDGILTCCFSDHPLVYALRRQTSTPVTGIFQAALRMAVPTTETANERFGIVTTTAAWEPVLQESVEELGYGAHCVGVRATRLGVLDLESLPESHVVEVFRRSAQELVDAGATRIILGCAGMVSLRRGIQAVLPPRVRIIDGVEAGITVLARGLKDH</sequence>
<organism evidence="2 3">
    <name type="scientific">Fusarium agapanthi</name>
    <dbReference type="NCBI Taxonomy" id="1803897"/>
    <lineage>
        <taxon>Eukaryota</taxon>
        <taxon>Fungi</taxon>
        <taxon>Dikarya</taxon>
        <taxon>Ascomycota</taxon>
        <taxon>Pezizomycotina</taxon>
        <taxon>Sordariomycetes</taxon>
        <taxon>Hypocreomycetidae</taxon>
        <taxon>Hypocreales</taxon>
        <taxon>Nectriaceae</taxon>
        <taxon>Fusarium</taxon>
        <taxon>Fusarium fujikuroi species complex</taxon>
    </lineage>
</organism>
<dbReference type="PANTHER" id="PTHR28047">
    <property type="entry name" value="PROTEIN DCG1"/>
    <property type="match status" value="1"/>
</dbReference>
<dbReference type="Pfam" id="PF01177">
    <property type="entry name" value="Asp_Glu_race"/>
    <property type="match status" value="1"/>
</dbReference>
<dbReference type="GO" id="GO:0047661">
    <property type="term" value="F:amino-acid racemase activity"/>
    <property type="evidence" value="ECO:0007669"/>
    <property type="project" value="InterPro"/>
</dbReference>